<feature type="signal peptide" evidence="1">
    <location>
        <begin position="1"/>
        <end position="24"/>
    </location>
</feature>
<gene>
    <name evidence="3" type="ORF">SAMN05660841_02578</name>
</gene>
<dbReference type="Proteomes" id="UP000190150">
    <property type="component" value="Unassembled WGS sequence"/>
</dbReference>
<dbReference type="RefSeq" id="WP_079643485.1">
    <property type="nucleotide sequence ID" value="NZ_FUZF01000011.1"/>
</dbReference>
<dbReference type="InterPro" id="IPR025491">
    <property type="entry name" value="DUF4382"/>
</dbReference>
<feature type="chain" id="PRO_5012866099" description="DUF4382 domain-containing protein" evidence="1">
    <location>
        <begin position="25"/>
        <end position="261"/>
    </location>
</feature>
<organism evidence="3 4">
    <name type="scientific">Sphingobacterium nematocida</name>
    <dbReference type="NCBI Taxonomy" id="1513896"/>
    <lineage>
        <taxon>Bacteria</taxon>
        <taxon>Pseudomonadati</taxon>
        <taxon>Bacteroidota</taxon>
        <taxon>Sphingobacteriia</taxon>
        <taxon>Sphingobacteriales</taxon>
        <taxon>Sphingobacteriaceae</taxon>
        <taxon>Sphingobacterium</taxon>
    </lineage>
</organism>
<evidence type="ECO:0000313" key="3">
    <source>
        <dbReference type="EMBL" id="SKB83298.1"/>
    </source>
</evidence>
<dbReference type="Pfam" id="PF14321">
    <property type="entry name" value="DUF4382"/>
    <property type="match status" value="1"/>
</dbReference>
<dbReference type="EMBL" id="FUZF01000011">
    <property type="protein sequence ID" value="SKB83298.1"/>
    <property type="molecule type" value="Genomic_DNA"/>
</dbReference>
<reference evidence="4" key="1">
    <citation type="submission" date="2017-02" db="EMBL/GenBank/DDBJ databases">
        <authorList>
            <person name="Varghese N."/>
            <person name="Submissions S."/>
        </authorList>
    </citation>
    <scope>NUCLEOTIDE SEQUENCE [LARGE SCALE GENOMIC DNA]</scope>
    <source>
        <strain evidence="4">DSM 24091</strain>
    </source>
</reference>
<evidence type="ECO:0000256" key="1">
    <source>
        <dbReference type="SAM" id="SignalP"/>
    </source>
</evidence>
<feature type="domain" description="DUF4382" evidence="2">
    <location>
        <begin position="34"/>
        <end position="169"/>
    </location>
</feature>
<protein>
    <recommendedName>
        <fullName evidence="2">DUF4382 domain-containing protein</fullName>
    </recommendedName>
</protein>
<name>A0A1T5EHK9_9SPHI</name>
<accession>A0A1T5EHK9</accession>
<evidence type="ECO:0000313" key="4">
    <source>
        <dbReference type="Proteomes" id="UP000190150"/>
    </source>
</evidence>
<keyword evidence="1" id="KW-0732">Signal</keyword>
<evidence type="ECO:0000259" key="2">
    <source>
        <dbReference type="Pfam" id="PF14321"/>
    </source>
</evidence>
<dbReference type="AlphaFoldDB" id="A0A1T5EHK9"/>
<dbReference type="PROSITE" id="PS51257">
    <property type="entry name" value="PROKAR_LIPOPROTEIN"/>
    <property type="match status" value="1"/>
</dbReference>
<sequence>MKTSFNIYTLGFGLIALGFLSACSSENGPSTGKTPLTVKITDAPANYDAIHLNIDEIEIRTSGGNEEIDIDGLPFDILQYRLGKDTLLANHDVPSGFIQEIRLKLEDSGNTIVVDGKIYPLTTPSGQSSGVKIKVQDELIPNVAYTLLLDFDASKSIVETGNGKYLLKPVIRAIPVAVSGTAKGIILPIAAYPKIYAITGTDTIGTIPNETGNFFFPGIPQGSYKILIEPTVPTYNPYTIENVVIDKGMTKDLGTITLLAK</sequence>
<dbReference type="STRING" id="1513896.SAMN05660841_02578"/>
<dbReference type="OrthoDB" id="2111471at2"/>
<keyword evidence="4" id="KW-1185">Reference proteome</keyword>
<proteinExistence type="predicted"/>